<dbReference type="RefSeq" id="WP_246906046.1">
    <property type="nucleotide sequence ID" value="NZ_JALJRB010000008.1"/>
</dbReference>
<dbReference type="SUPFAM" id="SSF53448">
    <property type="entry name" value="Nucleotide-diphospho-sugar transferases"/>
    <property type="match status" value="1"/>
</dbReference>
<keyword evidence="3" id="KW-1185">Reference proteome</keyword>
<name>A0AA41R474_9BACT</name>
<dbReference type="EMBL" id="JALJRB010000008">
    <property type="protein sequence ID" value="MCJ8500740.1"/>
    <property type="molecule type" value="Genomic_DNA"/>
</dbReference>
<dbReference type="InterPro" id="IPR001173">
    <property type="entry name" value="Glyco_trans_2-like"/>
</dbReference>
<dbReference type="Gene3D" id="3.90.550.10">
    <property type="entry name" value="Spore Coat Polysaccharide Biosynthesis Protein SpsA, Chain A"/>
    <property type="match status" value="1"/>
</dbReference>
<keyword evidence="2" id="KW-0808">Transferase</keyword>
<reference evidence="2" key="1">
    <citation type="submission" date="2022-04" db="EMBL/GenBank/DDBJ databases">
        <title>Desulfatitalea alkaliphila sp. nov., a novel anaerobic sulfate-reducing bacterium isolated from terrestrial mud volcano, Taman Peninsula, Russia.</title>
        <authorList>
            <person name="Khomyakova M.A."/>
            <person name="Merkel A.Y."/>
            <person name="Slobodkin A.I."/>
        </authorList>
    </citation>
    <scope>NUCLEOTIDE SEQUENCE</scope>
    <source>
        <strain evidence="2">M08but</strain>
    </source>
</reference>
<proteinExistence type="predicted"/>
<dbReference type="GO" id="GO:0016757">
    <property type="term" value="F:glycosyltransferase activity"/>
    <property type="evidence" value="ECO:0007669"/>
    <property type="project" value="UniProtKB-KW"/>
</dbReference>
<dbReference type="PANTHER" id="PTHR43685:SF2">
    <property type="entry name" value="GLYCOSYLTRANSFERASE 2-LIKE DOMAIN-CONTAINING PROTEIN"/>
    <property type="match status" value="1"/>
</dbReference>
<dbReference type="PANTHER" id="PTHR43685">
    <property type="entry name" value="GLYCOSYLTRANSFERASE"/>
    <property type="match status" value="1"/>
</dbReference>
<dbReference type="AlphaFoldDB" id="A0AA41R474"/>
<dbReference type="Pfam" id="PF00535">
    <property type="entry name" value="Glycos_transf_2"/>
    <property type="match status" value="1"/>
</dbReference>
<gene>
    <name evidence="2" type="ORF">MRX98_09175</name>
</gene>
<dbReference type="CDD" id="cd00761">
    <property type="entry name" value="Glyco_tranf_GTA_type"/>
    <property type="match status" value="1"/>
</dbReference>
<accession>A0AA41R474</accession>
<dbReference type="InterPro" id="IPR050834">
    <property type="entry name" value="Glycosyltransf_2"/>
</dbReference>
<comment type="caution">
    <text evidence="2">The sequence shown here is derived from an EMBL/GenBank/DDBJ whole genome shotgun (WGS) entry which is preliminary data.</text>
</comment>
<evidence type="ECO:0000259" key="1">
    <source>
        <dbReference type="Pfam" id="PF00535"/>
    </source>
</evidence>
<organism evidence="2 3">
    <name type="scientific">Desulfatitalea alkaliphila</name>
    <dbReference type="NCBI Taxonomy" id="2929485"/>
    <lineage>
        <taxon>Bacteria</taxon>
        <taxon>Pseudomonadati</taxon>
        <taxon>Thermodesulfobacteriota</taxon>
        <taxon>Desulfobacteria</taxon>
        <taxon>Desulfobacterales</taxon>
        <taxon>Desulfosarcinaceae</taxon>
        <taxon>Desulfatitalea</taxon>
    </lineage>
</organism>
<keyword evidence="2" id="KW-0328">Glycosyltransferase</keyword>
<dbReference type="InterPro" id="IPR029044">
    <property type="entry name" value="Nucleotide-diphossugar_trans"/>
</dbReference>
<feature type="domain" description="Glycosyltransferase 2-like" evidence="1">
    <location>
        <begin position="6"/>
        <end position="126"/>
    </location>
</feature>
<dbReference type="EC" id="2.4.-.-" evidence="2"/>
<evidence type="ECO:0000313" key="2">
    <source>
        <dbReference type="EMBL" id="MCJ8500740.1"/>
    </source>
</evidence>
<sequence>MPVDLSFVLTVYNKQAYLADTIASLRDQRGDFTREYLFVDDCSTDDSITVIEKQTQGMANVTIIRNTDNMGPSVRLNQGARHARGDYLYLLDADDIIPTNAAEKMLALLKKERADIIYGQCKKCHGRGEHLLGATIQDDPPYTVSDRPLEYILKGGFVRMGLMTTKSLYAASGGCDERIFIQDESLPIRLCAKANMLIDYSGIVLYWIAQGEGKASANEVQLHHDGFLAYRHAVDEIRPMPKSIKNRLMMKMVSVTWKSARIVYRHPYFTTYFTDYLISKIRKTATPQALERANLFFSRVSGIRRLDS</sequence>
<evidence type="ECO:0000313" key="3">
    <source>
        <dbReference type="Proteomes" id="UP001165427"/>
    </source>
</evidence>
<protein>
    <submittedName>
        <fullName evidence="2">Glycosyltransferase</fullName>
        <ecNumber evidence="2">2.4.-.-</ecNumber>
    </submittedName>
</protein>
<dbReference type="Proteomes" id="UP001165427">
    <property type="component" value="Unassembled WGS sequence"/>
</dbReference>